<keyword evidence="1" id="KW-0812">Transmembrane</keyword>
<reference evidence="2 3" key="1">
    <citation type="submission" date="2019-04" db="EMBL/GenBank/DDBJ databases">
        <title>Comparative genomics and transcriptomics to analyze fruiting body development in filamentous ascomycetes.</title>
        <authorList>
            <consortium name="DOE Joint Genome Institute"/>
            <person name="Lutkenhaus R."/>
            <person name="Traeger S."/>
            <person name="Breuer J."/>
            <person name="Kuo A."/>
            <person name="Lipzen A."/>
            <person name="Pangilinan J."/>
            <person name="Dilworth D."/>
            <person name="Sandor L."/>
            <person name="Poggeler S."/>
            <person name="Barry K."/>
            <person name="Grigoriev I.V."/>
            <person name="Nowrousian M."/>
        </authorList>
    </citation>
    <scope>NUCLEOTIDE SEQUENCE [LARGE SCALE GENOMIC DNA]</scope>
    <source>
        <strain evidence="2 3">CBS 389.68</strain>
    </source>
</reference>
<feature type="transmembrane region" description="Helical" evidence="1">
    <location>
        <begin position="13"/>
        <end position="32"/>
    </location>
</feature>
<sequence>MNIPSPTILTLEIILSLTITLTVALGFIIYWCRKKALGKAREAEGNVESVPEEKRGFRVLGLRTR</sequence>
<dbReference type="InParanoid" id="A0A4S2MTL8"/>
<evidence type="ECO:0000313" key="2">
    <source>
        <dbReference type="EMBL" id="TGZ79840.1"/>
    </source>
</evidence>
<dbReference type="AlphaFoldDB" id="A0A4S2MTL8"/>
<dbReference type="EMBL" id="ML220128">
    <property type="protein sequence ID" value="TGZ79840.1"/>
    <property type="molecule type" value="Genomic_DNA"/>
</dbReference>
<keyword evidence="3" id="KW-1185">Reference proteome</keyword>
<protein>
    <submittedName>
        <fullName evidence="2">Uncharacterized protein</fullName>
    </submittedName>
</protein>
<evidence type="ECO:0000313" key="3">
    <source>
        <dbReference type="Proteomes" id="UP000298138"/>
    </source>
</evidence>
<keyword evidence="1" id="KW-0472">Membrane</keyword>
<gene>
    <name evidence="2" type="ORF">EX30DRAFT_372614</name>
</gene>
<accession>A0A4S2MTL8</accession>
<evidence type="ECO:0000256" key="1">
    <source>
        <dbReference type="SAM" id="Phobius"/>
    </source>
</evidence>
<dbReference type="Proteomes" id="UP000298138">
    <property type="component" value="Unassembled WGS sequence"/>
</dbReference>
<organism evidence="2 3">
    <name type="scientific">Ascodesmis nigricans</name>
    <dbReference type="NCBI Taxonomy" id="341454"/>
    <lineage>
        <taxon>Eukaryota</taxon>
        <taxon>Fungi</taxon>
        <taxon>Dikarya</taxon>
        <taxon>Ascomycota</taxon>
        <taxon>Pezizomycotina</taxon>
        <taxon>Pezizomycetes</taxon>
        <taxon>Pezizales</taxon>
        <taxon>Ascodesmidaceae</taxon>
        <taxon>Ascodesmis</taxon>
    </lineage>
</organism>
<keyword evidence="1" id="KW-1133">Transmembrane helix</keyword>
<name>A0A4S2MTL8_9PEZI</name>
<proteinExistence type="predicted"/>